<dbReference type="SUPFAM" id="SSF56219">
    <property type="entry name" value="DNase I-like"/>
    <property type="match status" value="1"/>
</dbReference>
<dbReference type="InterPro" id="IPR036691">
    <property type="entry name" value="Endo/exonu/phosph_ase_sf"/>
</dbReference>
<dbReference type="InterPro" id="IPR003539">
    <property type="entry name" value="CD_toxinB"/>
</dbReference>
<accession>A0A2D3TDV8</accession>
<evidence type="ECO:0000256" key="2">
    <source>
        <dbReference type="SAM" id="Phobius"/>
    </source>
</evidence>
<dbReference type="InterPro" id="IPR005135">
    <property type="entry name" value="Endo/exonuclease/phosphatase"/>
</dbReference>
<dbReference type="EMBL" id="CP017613">
    <property type="protein sequence ID" value="ATW33874.1"/>
    <property type="molecule type" value="Genomic_DNA"/>
</dbReference>
<reference evidence="5" key="1">
    <citation type="submission" date="2016-10" db="EMBL/GenBank/DDBJ databases">
        <authorList>
            <person name="Chevignon G."/>
        </authorList>
    </citation>
    <scope>NUCLEOTIDE SEQUENCE [LARGE SCALE GENOMIC DNA]</scope>
    <source>
        <strain evidence="5">ZA17</strain>
    </source>
</reference>
<feature type="region of interest" description="Disordered" evidence="1">
    <location>
        <begin position="273"/>
        <end position="295"/>
    </location>
</feature>
<dbReference type="GO" id="GO:0003824">
    <property type="term" value="F:catalytic activity"/>
    <property type="evidence" value="ECO:0007669"/>
    <property type="project" value="InterPro"/>
</dbReference>
<dbReference type="Gene3D" id="3.60.10.10">
    <property type="entry name" value="Endonuclease/exonuclease/phosphatase"/>
    <property type="match status" value="1"/>
</dbReference>
<gene>
    <name evidence="4" type="ORF">BJP43_05900</name>
</gene>
<dbReference type="Pfam" id="PF03372">
    <property type="entry name" value="Exo_endo_phos"/>
    <property type="match status" value="1"/>
</dbReference>
<sequence>MKNFNKIVKDHFILLYKKQPVKSFSIFMLVCFFIPISYSQSHNHNRDVKDFIFGTWNTNGARWNDVRNLMVNGQFDVLAIQEAGALPTSSRNEGSVTESHDYNSIVNEAQRLCYIGEMNQNDVLFGTVREYSWQTSRGESFYLYYYDRRDHYVMSNGNQYPRVNTAIITRQRADNIFFTAPIYTNERRTNINRPIIGIRLENAVFFNVHAAPDRGGRNEAGSAVNIIRDYMAMNSPNHTWAMIGDFNRIPSELNSEILSSTPPMQTFIENVHTGESTHESPNPSSSRELDYGVLGGSASHSDPHVSAIIALYLLQLSMNPSDHKPVKFN</sequence>
<evidence type="ECO:0000256" key="1">
    <source>
        <dbReference type="SAM" id="MobiDB-lite"/>
    </source>
</evidence>
<keyword evidence="2" id="KW-0812">Transmembrane</keyword>
<name>A0A2D3TDV8_9ENTR</name>
<feature type="transmembrane region" description="Helical" evidence="2">
    <location>
        <begin position="21"/>
        <end position="38"/>
    </location>
</feature>
<evidence type="ECO:0000313" key="5">
    <source>
        <dbReference type="Proteomes" id="UP000229055"/>
    </source>
</evidence>
<keyword evidence="2" id="KW-0472">Membrane</keyword>
<proteinExistence type="predicted"/>
<dbReference type="CDD" id="cd09081">
    <property type="entry name" value="CdtB"/>
    <property type="match status" value="1"/>
</dbReference>
<dbReference type="AlphaFoldDB" id="A0A2D3TDV8"/>
<reference evidence="5" key="2">
    <citation type="submission" date="2017-11" db="EMBL/GenBank/DDBJ databases">
        <title>PacBio sequencing of new strain of the secondary endosymbiont Candidatus Hamiltonella defensa.</title>
        <authorList>
            <person name="Strand M.R."/>
            <person name="Oliver K."/>
        </authorList>
    </citation>
    <scope>NUCLEOTIDE SEQUENCE [LARGE SCALE GENOMIC DNA]</scope>
    <source>
        <strain evidence="5">ZA17</strain>
    </source>
</reference>
<feature type="domain" description="Endonuclease/exonuclease/phosphatase" evidence="3">
    <location>
        <begin position="54"/>
        <end position="271"/>
    </location>
</feature>
<dbReference type="RefSeq" id="WP_100096556.1">
    <property type="nucleotide sequence ID" value="NZ_CAWNYN010000001.1"/>
</dbReference>
<keyword evidence="2" id="KW-1133">Transmembrane helix</keyword>
<evidence type="ECO:0000313" key="4">
    <source>
        <dbReference type="EMBL" id="ATW33874.1"/>
    </source>
</evidence>
<evidence type="ECO:0000259" key="3">
    <source>
        <dbReference type="Pfam" id="PF03372"/>
    </source>
</evidence>
<dbReference type="Proteomes" id="UP000229055">
    <property type="component" value="Chromosome"/>
</dbReference>
<protein>
    <submittedName>
        <fullName evidence="4">Toxin</fullName>
    </submittedName>
</protein>
<organism evidence="4 5">
    <name type="scientific">Candidatus Williamhamiltonella defendens</name>
    <dbReference type="NCBI Taxonomy" id="138072"/>
    <lineage>
        <taxon>Bacteria</taxon>
        <taxon>Pseudomonadati</taxon>
        <taxon>Pseudomonadota</taxon>
        <taxon>Gammaproteobacteria</taxon>
        <taxon>Enterobacterales</taxon>
        <taxon>Enterobacteriaceae</taxon>
        <taxon>aphid secondary symbionts</taxon>
        <taxon>Candidatus Williamhamiltonella</taxon>
    </lineage>
</organism>